<feature type="region of interest" description="Disordered" evidence="7">
    <location>
        <begin position="85"/>
        <end position="142"/>
    </location>
</feature>
<evidence type="ECO:0000256" key="5">
    <source>
        <dbReference type="ARBA" id="ARBA00023136"/>
    </source>
</evidence>
<gene>
    <name evidence="10" type="ORF">I308_100579</name>
</gene>
<sequence>MKFGRRIKDSLYAEWADQYIDYSGLKKQIKANLPWNDTAEADFIRALQNQLTKCEAFQRNKSDELMNKIRQLEDEVKGLVEKAGAGYVGTGSSDEDNDTGDEVGTPGDVERNIRDRRDDDAGSDDDDDDDEEEDDEDVNSDLSIDAIEERFRELEEEVAILVADVHDLALFTKLNFTGFIKIVKKHDKLTGFNLKNTFNRQVLEAHPFYRMNYDPLIVKLSKLFDLVRTRGHPIEGDASAGGNQNAFVRSTTKYWVHDENIVPLKLAIMKHLPVLVFNPNKEFSMADSAITSIYYDNEDLELYLGRLEKTEGAEAIRMRWYGDVTGNTIFVERKTHREDWTGEKSVKERFTIKEGKMNDFISGRYTMDDEFDELVKKGKKTQKEVEGMKQLANEIQYAIVTRKLRPVMRTFYNRTAFQLPGNATVRISLDTELTMVREDNFDGVDRTHGNWRRTDLGINHPFDSIPKSEKELFPYGVLEVKLATKVGEEPPQWIRDLINSHLVEAVPKFSKFIHGCASLLPERVDLIPFWLPQMDQDIRKPISAKSKVVIERPQSTIHSNASLEASALPSPTAKSTTSQASYHEPVSEGEDDEEYLVYKAKNEEEHLRLPSDVAAQARAAREQREKNIRDEAARQVVEINHRENEAESSSAAAAGAGLRRPAARQSNSQQPYDASSLRIDPLASSDRFDKNLQLLDDKSMKKLQEAAKTRREGGVEEDGEGEDEDEHDGDEEGERVIYVDQFRAPPGKKIAIPVRVEPKVVFAAERTFLKWAHFAILLSAVSIGLLNFIDPTDAVGMVSAGCFTLTSLAAILYCGGMYAWRILKMRKREAVDYHDRWGPTALCAALLASVMVNLVLRLREL</sequence>
<proteinExistence type="predicted"/>
<evidence type="ECO:0000313" key="11">
    <source>
        <dbReference type="Proteomes" id="UP000054399"/>
    </source>
</evidence>
<comment type="caution">
    <text evidence="10">The sequence shown here is derived from an EMBL/GenBank/DDBJ whole genome shotgun (WGS) entry which is preliminary data.</text>
</comment>
<evidence type="ECO:0000313" key="10">
    <source>
        <dbReference type="EMBL" id="KAL0255772.1"/>
    </source>
</evidence>
<evidence type="ECO:0000259" key="9">
    <source>
        <dbReference type="PROSITE" id="PS51382"/>
    </source>
</evidence>
<dbReference type="Pfam" id="PF09359">
    <property type="entry name" value="VTC"/>
    <property type="match status" value="1"/>
</dbReference>
<organism evidence="10 11">
    <name type="scientific">Cryptococcus tetragattii IND107</name>
    <dbReference type="NCBI Taxonomy" id="1296105"/>
    <lineage>
        <taxon>Eukaryota</taxon>
        <taxon>Fungi</taxon>
        <taxon>Dikarya</taxon>
        <taxon>Basidiomycota</taxon>
        <taxon>Agaricomycotina</taxon>
        <taxon>Tremellomycetes</taxon>
        <taxon>Tremellales</taxon>
        <taxon>Cryptococcaceae</taxon>
        <taxon>Cryptococcus</taxon>
        <taxon>Cryptococcus gattii species complex</taxon>
    </lineage>
</organism>
<dbReference type="InterPro" id="IPR042267">
    <property type="entry name" value="VTC_sf"/>
</dbReference>
<evidence type="ECO:0000256" key="7">
    <source>
        <dbReference type="SAM" id="MobiDB-lite"/>
    </source>
</evidence>
<evidence type="ECO:0000256" key="8">
    <source>
        <dbReference type="SAM" id="Phobius"/>
    </source>
</evidence>
<dbReference type="Pfam" id="PF03105">
    <property type="entry name" value="SPX"/>
    <property type="match status" value="2"/>
</dbReference>
<dbReference type="EMBL" id="ATAM02000001">
    <property type="protein sequence ID" value="KAL0255772.1"/>
    <property type="molecule type" value="Genomic_DNA"/>
</dbReference>
<feature type="compositionally biased region" description="Acidic residues" evidence="7">
    <location>
        <begin position="715"/>
        <end position="733"/>
    </location>
</feature>
<feature type="compositionally biased region" description="Basic and acidic residues" evidence="7">
    <location>
        <begin position="108"/>
        <end position="120"/>
    </location>
</feature>
<dbReference type="CDD" id="cd14480">
    <property type="entry name" value="SPX_VTC2_like"/>
    <property type="match status" value="1"/>
</dbReference>
<feature type="region of interest" description="Disordered" evidence="7">
    <location>
        <begin position="703"/>
        <end position="733"/>
    </location>
</feature>
<dbReference type="InterPro" id="IPR051572">
    <property type="entry name" value="VTC_Complex_Subunit"/>
</dbReference>
<dbReference type="PROSITE" id="PS51382">
    <property type="entry name" value="SPX"/>
    <property type="match status" value="1"/>
</dbReference>
<feature type="compositionally biased region" description="Basic and acidic residues" evidence="7">
    <location>
        <begin position="703"/>
        <end position="714"/>
    </location>
</feature>
<evidence type="ECO:0000256" key="1">
    <source>
        <dbReference type="ARBA" id="ARBA00004128"/>
    </source>
</evidence>
<dbReference type="PANTHER" id="PTHR46140">
    <property type="entry name" value="VACUOLAR TRANSPORTER CHAPERONE 1-RELATED"/>
    <property type="match status" value="1"/>
</dbReference>
<dbReference type="InterPro" id="IPR003807">
    <property type="entry name" value="DUF202"/>
</dbReference>
<keyword evidence="2" id="KW-0926">Vacuole</keyword>
<feature type="region of interest" description="Disordered" evidence="7">
    <location>
        <begin position="608"/>
        <end position="680"/>
    </location>
</feature>
<feature type="compositionally biased region" description="Acidic residues" evidence="7">
    <location>
        <begin position="121"/>
        <end position="139"/>
    </location>
</feature>
<feature type="coiled-coil region" evidence="6">
    <location>
        <begin position="55"/>
        <end position="82"/>
    </location>
</feature>
<feature type="domain" description="SPX" evidence="9">
    <location>
        <begin position="1"/>
        <end position="200"/>
    </location>
</feature>
<reference evidence="11" key="1">
    <citation type="submission" date="2015-01" db="EMBL/GenBank/DDBJ databases">
        <title>The Genome Sequence of Cryptococcus gattii MMRL2647.</title>
        <authorList>
            <consortium name="The Broad Institute Genomics Platform"/>
            <person name="Cuomo C."/>
            <person name="Litvintseva A."/>
            <person name="Chen Y."/>
            <person name="Heitman J."/>
            <person name="Sun S."/>
            <person name="Springer D."/>
            <person name="Dromer F."/>
            <person name="Young S."/>
            <person name="Zeng Q."/>
            <person name="Gargeya S."/>
            <person name="Abouelleil A."/>
            <person name="Alvarado L."/>
            <person name="Chapman S.B."/>
            <person name="Gainer-Dewar J."/>
            <person name="Goldberg J."/>
            <person name="Griggs A."/>
            <person name="Gujja S."/>
            <person name="Hansen M."/>
            <person name="Howarth C."/>
            <person name="Imamovic A."/>
            <person name="Larimer J."/>
            <person name="Murphy C."/>
            <person name="Naylor J."/>
            <person name="Pearson M."/>
            <person name="Priest M."/>
            <person name="Roberts A."/>
            <person name="Saif S."/>
            <person name="Shea T."/>
            <person name="Sykes S."/>
            <person name="Wortman J."/>
            <person name="Nusbaum C."/>
            <person name="Birren B."/>
        </authorList>
    </citation>
    <scope>NUCLEOTIDE SEQUENCE [LARGE SCALE GENOMIC DNA]</scope>
    <source>
        <strain evidence="11">IND107</strain>
    </source>
</reference>
<comment type="subcellular location">
    <subcellularLocation>
        <location evidence="1">Vacuole membrane</location>
        <topology evidence="1">Multi-pass membrane protein</topology>
    </subcellularLocation>
</comment>
<keyword evidence="5 8" id="KW-0472">Membrane</keyword>
<feature type="compositionally biased region" description="Low complexity" evidence="7">
    <location>
        <begin position="647"/>
        <end position="664"/>
    </location>
</feature>
<dbReference type="Pfam" id="PF02656">
    <property type="entry name" value="DUF202"/>
    <property type="match status" value="1"/>
</dbReference>
<feature type="transmembrane region" description="Helical" evidence="8">
    <location>
        <begin position="795"/>
        <end position="816"/>
    </location>
</feature>
<evidence type="ECO:0000256" key="4">
    <source>
        <dbReference type="ARBA" id="ARBA00022989"/>
    </source>
</evidence>
<feature type="compositionally biased region" description="Basic and acidic residues" evidence="7">
    <location>
        <begin position="619"/>
        <end position="645"/>
    </location>
</feature>
<feature type="compositionally biased region" description="Polar residues" evidence="7">
    <location>
        <begin position="572"/>
        <end position="581"/>
    </location>
</feature>
<dbReference type="PANTHER" id="PTHR46140:SF1">
    <property type="entry name" value="VACUOLAR TRANSPORTER CHAPERONE COMPLEX SUBUNIT 4-RELATED"/>
    <property type="match status" value="1"/>
</dbReference>
<dbReference type="RefSeq" id="XP_066617049.1">
    <property type="nucleotide sequence ID" value="XM_066755148.1"/>
</dbReference>
<keyword evidence="6" id="KW-0175">Coiled coil</keyword>
<name>A0ABR3C582_9TREE</name>
<keyword evidence="4 8" id="KW-1133">Transmembrane helix</keyword>
<dbReference type="InterPro" id="IPR018966">
    <property type="entry name" value="VTC_domain"/>
</dbReference>
<feature type="transmembrane region" description="Helical" evidence="8">
    <location>
        <begin position="837"/>
        <end position="856"/>
    </location>
</feature>
<feature type="region of interest" description="Disordered" evidence="7">
    <location>
        <begin position="560"/>
        <end position="592"/>
    </location>
</feature>
<feature type="transmembrane region" description="Helical" evidence="8">
    <location>
        <begin position="768"/>
        <end position="789"/>
    </location>
</feature>
<keyword evidence="11" id="KW-1185">Reference proteome</keyword>
<keyword evidence="3 8" id="KW-0812">Transmembrane</keyword>
<dbReference type="CDD" id="cd07751">
    <property type="entry name" value="PolyPPase_VTC4_like"/>
    <property type="match status" value="1"/>
</dbReference>
<accession>A0ABR3C582</accession>
<protein>
    <recommendedName>
        <fullName evidence="9">SPX domain-containing protein</fullName>
    </recommendedName>
</protein>
<dbReference type="Proteomes" id="UP000054399">
    <property type="component" value="Unassembled WGS sequence"/>
</dbReference>
<reference evidence="10 11" key="2">
    <citation type="submission" date="2024-01" db="EMBL/GenBank/DDBJ databases">
        <title>Comparative genomics of Cryptococcus and Kwoniella reveals pathogenesis evolution and contrasting modes of karyotype evolution via chromosome fusion or intercentromeric recombination.</title>
        <authorList>
            <person name="Coelho M.A."/>
            <person name="David-Palma M."/>
            <person name="Shea T."/>
            <person name="Bowers K."/>
            <person name="Mcginley-Smith S."/>
            <person name="Mohammad A.W."/>
            <person name="Gnirke A."/>
            <person name="Yurkov A.M."/>
            <person name="Nowrousian M."/>
            <person name="Sun S."/>
            <person name="Cuomo C.A."/>
            <person name="Heitman J."/>
        </authorList>
    </citation>
    <scope>NUCLEOTIDE SEQUENCE [LARGE SCALE GENOMIC DNA]</scope>
    <source>
        <strain evidence="10 11">IND107</strain>
    </source>
</reference>
<dbReference type="Gene3D" id="3.20.100.30">
    <property type="entry name" value="VTC, catalytic tunnel domain"/>
    <property type="match status" value="1"/>
</dbReference>
<dbReference type="GeneID" id="91987437"/>
<evidence type="ECO:0000256" key="3">
    <source>
        <dbReference type="ARBA" id="ARBA00022692"/>
    </source>
</evidence>
<evidence type="ECO:0000256" key="6">
    <source>
        <dbReference type="SAM" id="Coils"/>
    </source>
</evidence>
<evidence type="ECO:0000256" key="2">
    <source>
        <dbReference type="ARBA" id="ARBA00022554"/>
    </source>
</evidence>
<dbReference type="InterPro" id="IPR004331">
    <property type="entry name" value="SPX_dom"/>
</dbReference>